<feature type="active site" description="Proton acceptor" evidence="10 12">
    <location>
        <position position="33"/>
    </location>
</feature>
<keyword evidence="13" id="KW-0862">Zinc</keyword>
<evidence type="ECO:0000256" key="11">
    <source>
        <dbReference type="PIRNR" id="PIRNR001461"/>
    </source>
</evidence>
<proteinExistence type="inferred from homology"/>
<feature type="active site" description="Proton donor" evidence="10 12">
    <location>
        <position position="177"/>
    </location>
</feature>
<evidence type="ECO:0000256" key="5">
    <source>
        <dbReference type="ARBA" id="ARBA00001954"/>
    </source>
</evidence>
<dbReference type="InterPro" id="IPR000056">
    <property type="entry name" value="Ribul_P_3_epim-like"/>
</dbReference>
<feature type="binding site" evidence="10 14">
    <location>
        <position position="67"/>
    </location>
    <ligand>
        <name>substrate</name>
    </ligand>
</feature>
<organism evidence="15 16">
    <name type="scientific">Candidatus Viridilinea mediisalina</name>
    <dbReference type="NCBI Taxonomy" id="2024553"/>
    <lineage>
        <taxon>Bacteria</taxon>
        <taxon>Bacillati</taxon>
        <taxon>Chloroflexota</taxon>
        <taxon>Chloroflexia</taxon>
        <taxon>Chloroflexales</taxon>
        <taxon>Chloroflexineae</taxon>
        <taxon>Oscillochloridaceae</taxon>
        <taxon>Candidatus Viridilinea</taxon>
    </lineage>
</organism>
<comment type="cofactor">
    <cofactor evidence="10 13">
        <name>a divalent metal cation</name>
        <dbReference type="ChEBI" id="CHEBI:60240"/>
    </cofactor>
    <text evidence="10 13">Binds 1 divalent metal cation per subunit.</text>
</comment>
<evidence type="ECO:0000256" key="7">
    <source>
        <dbReference type="ARBA" id="ARBA00013188"/>
    </source>
</evidence>
<dbReference type="AlphaFoldDB" id="A0A2A6RLI7"/>
<feature type="binding site" evidence="10 14">
    <location>
        <position position="6"/>
    </location>
    <ligand>
        <name>substrate</name>
    </ligand>
</feature>
<dbReference type="PANTHER" id="PTHR11749">
    <property type="entry name" value="RIBULOSE-5-PHOSPHATE-3-EPIMERASE"/>
    <property type="match status" value="1"/>
</dbReference>
<evidence type="ECO:0000313" key="15">
    <source>
        <dbReference type="EMBL" id="PDW03771.1"/>
    </source>
</evidence>
<comment type="function">
    <text evidence="10">Catalyzes the reversible epimerization of D-ribulose 5-phosphate to D-xylulose 5-phosphate.</text>
</comment>
<keyword evidence="16" id="KW-1185">Reference proteome</keyword>
<name>A0A2A6RLI7_9CHLR</name>
<accession>A0A2A6RLI7</accession>
<evidence type="ECO:0000256" key="8">
    <source>
        <dbReference type="ARBA" id="ARBA00022723"/>
    </source>
</evidence>
<feature type="binding site" evidence="10 13">
    <location>
        <position position="33"/>
    </location>
    <ligand>
        <name>a divalent metal cation</name>
        <dbReference type="ChEBI" id="CHEBI:60240"/>
    </ligand>
</feature>
<comment type="catalytic activity">
    <reaction evidence="1 10 11">
        <text>D-ribulose 5-phosphate = D-xylulose 5-phosphate</text>
        <dbReference type="Rhea" id="RHEA:13677"/>
        <dbReference type="ChEBI" id="CHEBI:57737"/>
        <dbReference type="ChEBI" id="CHEBI:58121"/>
        <dbReference type="EC" id="5.1.3.1"/>
    </reaction>
</comment>
<feature type="binding site" evidence="10 14">
    <location>
        <begin position="143"/>
        <end position="146"/>
    </location>
    <ligand>
        <name>substrate</name>
    </ligand>
</feature>
<evidence type="ECO:0000256" key="14">
    <source>
        <dbReference type="PIRSR" id="PIRSR001461-3"/>
    </source>
</evidence>
<dbReference type="OrthoDB" id="1645589at2"/>
<dbReference type="PROSITE" id="PS01086">
    <property type="entry name" value="RIBUL_P_3_EPIMER_2"/>
    <property type="match status" value="1"/>
</dbReference>
<dbReference type="GO" id="GO:0046872">
    <property type="term" value="F:metal ion binding"/>
    <property type="evidence" value="ECO:0007669"/>
    <property type="project" value="UniProtKB-UniRule"/>
</dbReference>
<feature type="binding site" evidence="10 14">
    <location>
        <begin position="199"/>
        <end position="200"/>
    </location>
    <ligand>
        <name>substrate</name>
    </ligand>
</feature>
<evidence type="ECO:0000313" key="16">
    <source>
        <dbReference type="Proteomes" id="UP000220527"/>
    </source>
</evidence>
<comment type="cofactor">
    <cofactor evidence="3">
        <name>Co(2+)</name>
        <dbReference type="ChEBI" id="CHEBI:48828"/>
    </cofactor>
</comment>
<dbReference type="Gene3D" id="3.20.20.70">
    <property type="entry name" value="Aldolase class I"/>
    <property type="match status" value="1"/>
</dbReference>
<feature type="binding site" evidence="10">
    <location>
        <begin position="177"/>
        <end position="179"/>
    </location>
    <ligand>
        <name>substrate</name>
    </ligand>
</feature>
<feature type="binding site" evidence="10 13">
    <location>
        <position position="67"/>
    </location>
    <ligand>
        <name>a divalent metal cation</name>
        <dbReference type="ChEBI" id="CHEBI:60240"/>
    </ligand>
</feature>
<evidence type="ECO:0000256" key="1">
    <source>
        <dbReference type="ARBA" id="ARBA00001782"/>
    </source>
</evidence>
<comment type="similarity">
    <text evidence="6 10 11">Belongs to the ribulose-phosphate 3-epimerase family.</text>
</comment>
<dbReference type="GO" id="GO:0006098">
    <property type="term" value="P:pentose-phosphate shunt"/>
    <property type="evidence" value="ECO:0007669"/>
    <property type="project" value="UniProtKB-UniRule"/>
</dbReference>
<dbReference type="FunFam" id="3.20.20.70:FF:000004">
    <property type="entry name" value="Ribulose-phosphate 3-epimerase"/>
    <property type="match status" value="1"/>
</dbReference>
<protein>
    <recommendedName>
        <fullName evidence="7 10">Ribulose-phosphate 3-epimerase</fullName>
        <ecNumber evidence="7 10">5.1.3.1</ecNumber>
    </recommendedName>
</protein>
<dbReference type="GO" id="GO:0005737">
    <property type="term" value="C:cytoplasm"/>
    <property type="evidence" value="ECO:0007669"/>
    <property type="project" value="UniProtKB-ARBA"/>
</dbReference>
<reference evidence="16" key="1">
    <citation type="submission" date="2017-08" db="EMBL/GenBank/DDBJ databases">
        <authorList>
            <person name="Grouzdev D.S."/>
            <person name="Gaisin V.A."/>
            <person name="Rysina M.S."/>
            <person name="Gorlenko V.M."/>
        </authorList>
    </citation>
    <scope>NUCLEOTIDE SEQUENCE [LARGE SCALE GENOMIC DNA]</scope>
    <source>
        <strain evidence="16">Kir15-3F</strain>
    </source>
</reference>
<evidence type="ECO:0000256" key="3">
    <source>
        <dbReference type="ARBA" id="ARBA00001941"/>
    </source>
</evidence>
<comment type="cofactor">
    <cofactor evidence="2">
        <name>Mn(2+)</name>
        <dbReference type="ChEBI" id="CHEBI:29035"/>
    </cofactor>
</comment>
<evidence type="ECO:0000256" key="12">
    <source>
        <dbReference type="PIRSR" id="PIRSR001461-1"/>
    </source>
</evidence>
<feature type="binding site" evidence="10 13">
    <location>
        <position position="31"/>
    </location>
    <ligand>
        <name>a divalent metal cation</name>
        <dbReference type="ChEBI" id="CHEBI:60240"/>
    </ligand>
</feature>
<evidence type="ECO:0000256" key="9">
    <source>
        <dbReference type="ARBA" id="ARBA00023235"/>
    </source>
</evidence>
<dbReference type="PIRSF" id="PIRSF001461">
    <property type="entry name" value="RPE"/>
    <property type="match status" value="1"/>
</dbReference>
<comment type="pathway">
    <text evidence="10">Carbohydrate degradation.</text>
</comment>
<keyword evidence="10 11" id="KW-0119">Carbohydrate metabolism</keyword>
<evidence type="ECO:0000256" key="6">
    <source>
        <dbReference type="ARBA" id="ARBA00009541"/>
    </source>
</evidence>
<dbReference type="GO" id="GO:0004750">
    <property type="term" value="F:D-ribulose-phosphate 3-epimerase activity"/>
    <property type="evidence" value="ECO:0007669"/>
    <property type="project" value="UniProtKB-UniRule"/>
</dbReference>
<evidence type="ECO:0000256" key="10">
    <source>
        <dbReference type="HAMAP-Rule" id="MF_02227"/>
    </source>
</evidence>
<dbReference type="Proteomes" id="UP000220527">
    <property type="component" value="Unassembled WGS sequence"/>
</dbReference>
<dbReference type="GO" id="GO:0019323">
    <property type="term" value="P:pentose catabolic process"/>
    <property type="evidence" value="ECO:0007669"/>
    <property type="project" value="UniProtKB-UniRule"/>
</dbReference>
<dbReference type="EMBL" id="NQWI01000021">
    <property type="protein sequence ID" value="PDW03771.1"/>
    <property type="molecule type" value="Genomic_DNA"/>
</dbReference>
<dbReference type="InterPro" id="IPR026019">
    <property type="entry name" value="Ribul_P_3_epim"/>
</dbReference>
<comment type="caution">
    <text evidence="15">The sequence shown here is derived from an EMBL/GenBank/DDBJ whole genome shotgun (WGS) entry which is preliminary data.</text>
</comment>
<evidence type="ECO:0000256" key="2">
    <source>
        <dbReference type="ARBA" id="ARBA00001936"/>
    </source>
</evidence>
<dbReference type="InterPro" id="IPR011060">
    <property type="entry name" value="RibuloseP-bd_barrel"/>
</dbReference>
<keyword evidence="13" id="KW-0170">Cobalt</keyword>
<comment type="cofactor">
    <cofactor evidence="4">
        <name>Zn(2+)</name>
        <dbReference type="ChEBI" id="CHEBI:29105"/>
    </cofactor>
</comment>
<keyword evidence="8 10" id="KW-0479">Metal-binding</keyword>
<dbReference type="NCBIfam" id="NF004076">
    <property type="entry name" value="PRK05581.1-4"/>
    <property type="match status" value="1"/>
</dbReference>
<dbReference type="EC" id="5.1.3.1" evidence="7 10"/>
<dbReference type="PROSITE" id="PS01085">
    <property type="entry name" value="RIBUL_P_3_EPIMER_1"/>
    <property type="match status" value="1"/>
</dbReference>
<comment type="cofactor">
    <cofactor evidence="5">
        <name>Fe(2+)</name>
        <dbReference type="ChEBI" id="CHEBI:29033"/>
    </cofactor>
</comment>
<dbReference type="SUPFAM" id="SSF51366">
    <property type="entry name" value="Ribulose-phoshate binding barrel"/>
    <property type="match status" value="1"/>
</dbReference>
<evidence type="ECO:0000256" key="13">
    <source>
        <dbReference type="PIRSR" id="PIRSR001461-2"/>
    </source>
</evidence>
<keyword evidence="13" id="KW-0464">Manganese</keyword>
<dbReference type="RefSeq" id="WP_097643346.1">
    <property type="nucleotide sequence ID" value="NZ_NQWI01000021.1"/>
</dbReference>
<dbReference type="Pfam" id="PF00834">
    <property type="entry name" value="Ribul_P_3_epim"/>
    <property type="match status" value="1"/>
</dbReference>
<feature type="binding site" evidence="14">
    <location>
        <position position="179"/>
    </location>
    <ligand>
        <name>substrate</name>
    </ligand>
</feature>
<keyword evidence="9 10" id="KW-0413">Isomerase</keyword>
<sequence length="221" mass="23509">MHLAPSILTADFARLEAELEAAFEAGIRWLHLDIMDGRFVPNLSFGPMVVKSISPLAKRHGAVVDAHLMIEEPERYIEAFAAAGCDYISFHIEATHHAHRAVQMIHGLGCKAGVAFNPATPLSSIEELLPDLDLVVLMSVNPGYGGQRFIPSSVDKIARLRQLCVARGCPDRLIQVDGGVNTSNLPAVRDAGANVVVVGSAVYNPNQSVADAVAGLQAALG</sequence>
<dbReference type="InterPro" id="IPR013785">
    <property type="entry name" value="Aldolase_TIM"/>
</dbReference>
<feature type="binding site" evidence="10 13">
    <location>
        <position position="177"/>
    </location>
    <ligand>
        <name>a divalent metal cation</name>
        <dbReference type="ChEBI" id="CHEBI:60240"/>
    </ligand>
</feature>
<gene>
    <name evidence="10 15" type="primary">rpe</name>
    <name evidence="15" type="ORF">CJ255_06860</name>
</gene>
<dbReference type="HAMAP" id="MF_02227">
    <property type="entry name" value="RPE"/>
    <property type="match status" value="1"/>
</dbReference>
<evidence type="ECO:0000256" key="4">
    <source>
        <dbReference type="ARBA" id="ARBA00001947"/>
    </source>
</evidence>
<dbReference type="CDD" id="cd00429">
    <property type="entry name" value="RPE"/>
    <property type="match status" value="1"/>
</dbReference>
<dbReference type="NCBIfam" id="TIGR01163">
    <property type="entry name" value="rpe"/>
    <property type="match status" value="1"/>
</dbReference>